<dbReference type="InterPro" id="IPR001971">
    <property type="entry name" value="Ribosomal_uS11"/>
</dbReference>
<dbReference type="PIRSF" id="PIRSF002131">
    <property type="entry name" value="Ribosomal_S11"/>
    <property type="match status" value="1"/>
</dbReference>
<dbReference type="Pfam" id="PF00411">
    <property type="entry name" value="Ribosomal_S11"/>
    <property type="match status" value="1"/>
</dbReference>
<keyword evidence="4" id="KW-0699">rRNA-binding</keyword>
<evidence type="ECO:0000256" key="4">
    <source>
        <dbReference type="HAMAP-Rule" id="MF_01310"/>
    </source>
</evidence>
<evidence type="ECO:0000256" key="3">
    <source>
        <dbReference type="ARBA" id="ARBA00023274"/>
    </source>
</evidence>
<evidence type="ECO:0000313" key="5">
    <source>
        <dbReference type="EMBL" id="WPX97754.1"/>
    </source>
</evidence>
<keyword evidence="3 4" id="KW-0687">Ribonucleoprotein</keyword>
<dbReference type="Gene3D" id="3.30.420.80">
    <property type="entry name" value="Ribosomal protein S11"/>
    <property type="match status" value="1"/>
</dbReference>
<keyword evidence="6" id="KW-1185">Reference proteome</keyword>
<comment type="similarity">
    <text evidence="1 4">Belongs to the universal ribosomal protein uS11 family.</text>
</comment>
<name>A0ABZ0URW0_9RICK</name>
<dbReference type="SUPFAM" id="SSF53137">
    <property type="entry name" value="Translational machinery components"/>
    <property type="match status" value="1"/>
</dbReference>
<dbReference type="NCBIfam" id="NF003698">
    <property type="entry name" value="PRK05309.1"/>
    <property type="match status" value="1"/>
</dbReference>
<comment type="function">
    <text evidence="4">Located on the platform of the 30S subunit, it bridges several disparate RNA helices of the 16S rRNA. Forms part of the Shine-Dalgarno cleft in the 70S ribosome.</text>
</comment>
<dbReference type="EMBL" id="CP110343">
    <property type="protein sequence ID" value="WPX97754.1"/>
    <property type="molecule type" value="Genomic_DNA"/>
</dbReference>
<dbReference type="RefSeq" id="WP_323722405.1">
    <property type="nucleotide sequence ID" value="NZ_CP110343.1"/>
</dbReference>
<accession>A0ABZ0URW0</accession>
<organism evidence="5 6">
    <name type="scientific">Candidatus Fokinia crypta</name>
    <dbReference type="NCBI Taxonomy" id="1920990"/>
    <lineage>
        <taxon>Bacteria</taxon>
        <taxon>Pseudomonadati</taxon>
        <taxon>Pseudomonadota</taxon>
        <taxon>Alphaproteobacteria</taxon>
        <taxon>Rickettsiales</taxon>
        <taxon>Candidatus Midichloriaceae</taxon>
        <taxon>Candidatus Fokinia</taxon>
    </lineage>
</organism>
<gene>
    <name evidence="4" type="primary">rpsK</name>
    <name evidence="5" type="ORF">Fokcrypt_00271</name>
</gene>
<dbReference type="HAMAP" id="MF_01310">
    <property type="entry name" value="Ribosomal_uS11"/>
    <property type="match status" value="1"/>
</dbReference>
<dbReference type="InterPro" id="IPR036967">
    <property type="entry name" value="Ribosomal_uS11_sf"/>
</dbReference>
<evidence type="ECO:0000313" key="6">
    <source>
        <dbReference type="Proteomes" id="UP001325140"/>
    </source>
</evidence>
<evidence type="ECO:0000256" key="2">
    <source>
        <dbReference type="ARBA" id="ARBA00022980"/>
    </source>
</evidence>
<protein>
    <recommendedName>
        <fullName evidence="4">Small ribosomal subunit protein uS11</fullName>
    </recommendedName>
</protein>
<dbReference type="PANTHER" id="PTHR11759">
    <property type="entry name" value="40S RIBOSOMAL PROTEIN S14/30S RIBOSOMAL PROTEIN S11"/>
    <property type="match status" value="1"/>
</dbReference>
<keyword evidence="4" id="KW-0694">RNA-binding</keyword>
<comment type="subunit">
    <text evidence="4">Part of the 30S ribosomal subunit. Interacts with proteins S7 and S18. Binds to IF-3.</text>
</comment>
<keyword evidence="2 4" id="KW-0689">Ribosomal protein</keyword>
<sequence>MAKKVVYSGIVHVVASFNNTYVCVTDLNGCVITWSSSGANNFKGSKKSTPYAAQIAARNAIGKAYDQYGLRAVIVKISGPGAGRESAVRAVAEKVIVTAIEDRTPVPHNGTQPPKRRRI</sequence>
<evidence type="ECO:0000256" key="1">
    <source>
        <dbReference type="ARBA" id="ARBA00006194"/>
    </source>
</evidence>
<proteinExistence type="inferred from homology"/>
<dbReference type="Proteomes" id="UP001325140">
    <property type="component" value="Chromosome"/>
</dbReference>
<reference evidence="5" key="1">
    <citation type="submission" date="2022-10" db="EMBL/GenBank/DDBJ databases">
        <title>Host association and intracellularity evolved multiple times independently in the Rickettsiales.</title>
        <authorList>
            <person name="Castelli M."/>
            <person name="Nardi T."/>
            <person name="Gammuto L."/>
            <person name="Bellinzona G."/>
            <person name="Sabaneyeva E."/>
            <person name="Potekhin A."/>
            <person name="Serra V."/>
            <person name="Petroni G."/>
            <person name="Sassera D."/>
        </authorList>
    </citation>
    <scope>NUCLEOTIDE SEQUENCE [LARGE SCALE GENOMIC DNA]</scope>
    <source>
        <strain evidence="5">US_Bl 11III1</strain>
    </source>
</reference>
<dbReference type="GO" id="GO:0005840">
    <property type="term" value="C:ribosome"/>
    <property type="evidence" value="ECO:0007669"/>
    <property type="project" value="UniProtKB-KW"/>
</dbReference>